<proteinExistence type="inferred from homology"/>
<name>A0A8C4RMT4_ERPCA</name>
<keyword evidence="2" id="KW-0677">Repeat</keyword>
<accession>A0A8C4RMT4</accession>
<protein>
    <submittedName>
        <fullName evidence="7">Interferon-induced protein with tetratricopeptide repeats 1-like</fullName>
    </submittedName>
</protein>
<dbReference type="FunFam" id="1.25.40.10:FF:000036">
    <property type="entry name" value="interferon-induced protein with tetratricopeptide repeats 5"/>
    <property type="match status" value="1"/>
</dbReference>
<dbReference type="Gene3D" id="1.25.40.10">
    <property type="entry name" value="Tetratricopeptide repeat domain"/>
    <property type="match status" value="3"/>
</dbReference>
<dbReference type="PROSITE" id="PS50005">
    <property type="entry name" value="TPR"/>
    <property type="match status" value="1"/>
</dbReference>
<organism evidence="7 8">
    <name type="scientific">Erpetoichthys calabaricus</name>
    <name type="common">Rope fish</name>
    <name type="synonym">Calamoichthys calabaricus</name>
    <dbReference type="NCBI Taxonomy" id="27687"/>
    <lineage>
        <taxon>Eukaryota</taxon>
        <taxon>Metazoa</taxon>
        <taxon>Chordata</taxon>
        <taxon>Craniata</taxon>
        <taxon>Vertebrata</taxon>
        <taxon>Euteleostomi</taxon>
        <taxon>Actinopterygii</taxon>
        <taxon>Polypteriformes</taxon>
        <taxon>Polypteridae</taxon>
        <taxon>Erpetoichthys</taxon>
    </lineage>
</organism>
<evidence type="ECO:0000256" key="2">
    <source>
        <dbReference type="ARBA" id="ARBA00022737"/>
    </source>
</evidence>
<dbReference type="InterPro" id="IPR019734">
    <property type="entry name" value="TPR_rpt"/>
</dbReference>
<keyword evidence="1" id="KW-0399">Innate immunity</keyword>
<dbReference type="SUPFAM" id="SSF48452">
    <property type="entry name" value="TPR-like"/>
    <property type="match status" value="3"/>
</dbReference>
<reference evidence="7" key="2">
    <citation type="submission" date="2025-08" db="UniProtKB">
        <authorList>
            <consortium name="Ensembl"/>
        </authorList>
    </citation>
    <scope>IDENTIFICATION</scope>
</reference>
<dbReference type="SMART" id="SM00028">
    <property type="entry name" value="TPR"/>
    <property type="match status" value="4"/>
</dbReference>
<gene>
    <name evidence="7" type="primary">LOC114646992</name>
</gene>
<reference evidence="7" key="3">
    <citation type="submission" date="2025-09" db="UniProtKB">
        <authorList>
            <consortium name="Ensembl"/>
        </authorList>
    </citation>
    <scope>IDENTIFICATION</scope>
</reference>
<feature type="repeat" description="TPR" evidence="6">
    <location>
        <begin position="179"/>
        <end position="212"/>
    </location>
</feature>
<evidence type="ECO:0000313" key="7">
    <source>
        <dbReference type="Ensembl" id="ENSECRP00000004429.1"/>
    </source>
</evidence>
<keyword evidence="4" id="KW-0391">Immunity</keyword>
<comment type="similarity">
    <text evidence="5">Belongs to the IFIT family.</text>
</comment>
<dbReference type="PANTHER" id="PTHR10271">
    <property type="entry name" value="INTERFERON-INDUCED PROTEIN WITH TETRATRICOPEPTIDE REPEATS"/>
    <property type="match status" value="1"/>
</dbReference>
<dbReference type="RefSeq" id="XP_028651277.1">
    <property type="nucleotide sequence ID" value="XM_028795444.2"/>
</dbReference>
<dbReference type="OrthoDB" id="10043504at2759"/>
<evidence type="ECO:0000313" key="8">
    <source>
        <dbReference type="Proteomes" id="UP000694620"/>
    </source>
</evidence>
<evidence type="ECO:0000256" key="1">
    <source>
        <dbReference type="ARBA" id="ARBA00022588"/>
    </source>
</evidence>
<evidence type="ECO:0000256" key="5">
    <source>
        <dbReference type="ARBA" id="ARBA00038336"/>
    </source>
</evidence>
<dbReference type="PANTHER" id="PTHR10271:SF0">
    <property type="entry name" value="INTERFERON-INDUCED PROTEIN WITH TETRATRICOPEPTIDE REPEATS 5"/>
    <property type="match status" value="1"/>
</dbReference>
<dbReference type="GO" id="GO:0051607">
    <property type="term" value="P:defense response to virus"/>
    <property type="evidence" value="ECO:0007669"/>
    <property type="project" value="TreeGrafter"/>
</dbReference>
<evidence type="ECO:0000256" key="4">
    <source>
        <dbReference type="ARBA" id="ARBA00022859"/>
    </source>
</evidence>
<dbReference type="InterPro" id="IPR011990">
    <property type="entry name" value="TPR-like_helical_dom_sf"/>
</dbReference>
<reference evidence="7" key="1">
    <citation type="submission" date="2021-06" db="EMBL/GenBank/DDBJ databases">
        <authorList>
            <consortium name="Wellcome Sanger Institute Data Sharing"/>
        </authorList>
    </citation>
    <scope>NUCLEOTIDE SEQUENCE [LARGE SCALE GENOMIC DNA]</scope>
</reference>
<evidence type="ECO:0000256" key="3">
    <source>
        <dbReference type="ARBA" id="ARBA00022803"/>
    </source>
</evidence>
<keyword evidence="8" id="KW-1185">Reference proteome</keyword>
<sequence length="475" mass="54904">MESKNILESELLQLECHFTWELKENDLDYLENRLLDEIKFGYSKYKIGFYNHLAYVKFLQQDTEGALKFLEQAEKTARDNHAEDFEKLIIVTYGNFAWLYFHMGDGPKAQSYLRKVEVICKMFPNRARLTALIPTLYGEKGWCFLKAWNKKYEEINACFEKALEQEPDEPEWNTGYAIALSRSERGITRQNTDEETAAVNQLRRALQLDPENSMIMALLALVLKQKTESTELAEQALKMSHDNPLVAQLVGKVFRLLGEADKSLQILQAALPFTSSTSILHYQIALNYKSKVRDANCLTKNKSEYPQIKKLIEMEIYHLKQVAQQRPSYIWPQVDLATCYADLKNFGKALKIMSSLFSIPDLQDEEKQEIHLNLGKLYFYRLKSVHVAVAHFKAGIQIETDSEKRKQCFSSLRKVAETLGRGNPENGLHFALHGFIHQMNNSKTEAIQFYEKALFYDKGNEEYLKALSDLHHPVS</sequence>
<keyword evidence="3 6" id="KW-0802">TPR repeat</keyword>
<dbReference type="GeneID" id="114646992"/>
<dbReference type="GO" id="GO:0045087">
    <property type="term" value="P:innate immune response"/>
    <property type="evidence" value="ECO:0007669"/>
    <property type="project" value="UniProtKB-KW"/>
</dbReference>
<dbReference type="GO" id="GO:0005829">
    <property type="term" value="C:cytosol"/>
    <property type="evidence" value="ECO:0007669"/>
    <property type="project" value="TreeGrafter"/>
</dbReference>
<dbReference type="AlphaFoldDB" id="A0A8C4RMT4"/>
<evidence type="ECO:0000256" key="6">
    <source>
        <dbReference type="PROSITE-ProRule" id="PRU00339"/>
    </source>
</evidence>
<dbReference type="GeneTree" id="ENSGT00950000182946"/>
<dbReference type="Proteomes" id="UP000694620">
    <property type="component" value="Chromosome 2"/>
</dbReference>
<dbReference type="Ensembl" id="ENSECRT00000004497.1">
    <property type="protein sequence ID" value="ENSECRP00000004429.1"/>
    <property type="gene ID" value="ENSECRG00000003011.1"/>
</dbReference>